<proteinExistence type="predicted"/>
<comment type="caution">
    <text evidence="3">The sequence shown here is derived from an EMBL/GenBank/DDBJ whole genome shotgun (WGS) entry which is preliminary data.</text>
</comment>
<dbReference type="EMBL" id="VFQC01000001">
    <property type="protein sequence ID" value="TQN30161.1"/>
    <property type="molecule type" value="Genomic_DNA"/>
</dbReference>
<evidence type="ECO:0000313" key="4">
    <source>
        <dbReference type="Proteomes" id="UP000317422"/>
    </source>
</evidence>
<feature type="region of interest" description="Disordered" evidence="1">
    <location>
        <begin position="275"/>
        <end position="300"/>
    </location>
</feature>
<dbReference type="RefSeq" id="WP_141921440.1">
    <property type="nucleotide sequence ID" value="NZ_VFQC01000001.1"/>
</dbReference>
<evidence type="ECO:0000256" key="1">
    <source>
        <dbReference type="SAM" id="MobiDB-lite"/>
    </source>
</evidence>
<keyword evidence="2" id="KW-0812">Transmembrane</keyword>
<sequence length="300" mass="29908">MTGVVLVAVAGALAVAAGAALQERTVLSAPAVGINQLRLLRHLCRSPHWLAGTLLTASGVAAHIWALTQAPLVVIQPISISGLPFAVLLSAFFTRRRLTLAQVAGSFAVTVALAGLVSSLPQDTETPVLSPGETVALSVGCAAVMLGCLGVARWGGGTVRAGALALAGGAAYGVSSALARLVGVAVLENPVALVHPLTAIAVAVGLCGAVLVQNAYRSGRFALAYAILLLSDPLAATVVGVAFLGERLPTDPWNAAVAGGATLLGATGVVTLARSPGRSGNAARVPADGTRQPEHALASR</sequence>
<feature type="transmembrane region" description="Helical" evidence="2">
    <location>
        <begin position="74"/>
        <end position="93"/>
    </location>
</feature>
<gene>
    <name evidence="3" type="ORF">FHX37_0022</name>
</gene>
<keyword evidence="2" id="KW-1133">Transmembrane helix</keyword>
<keyword evidence="4" id="KW-1185">Reference proteome</keyword>
<dbReference type="NCBIfam" id="NF038012">
    <property type="entry name" value="DMT_1"/>
    <property type="match status" value="1"/>
</dbReference>
<feature type="transmembrane region" description="Helical" evidence="2">
    <location>
        <begin position="134"/>
        <end position="152"/>
    </location>
</feature>
<accession>A0A543NE96</accession>
<feature type="transmembrane region" description="Helical" evidence="2">
    <location>
        <begin position="255"/>
        <end position="273"/>
    </location>
</feature>
<feature type="transmembrane region" description="Helical" evidence="2">
    <location>
        <begin position="100"/>
        <end position="122"/>
    </location>
</feature>
<dbReference type="AlphaFoldDB" id="A0A543NE96"/>
<reference evidence="3 4" key="1">
    <citation type="submission" date="2019-06" db="EMBL/GenBank/DDBJ databases">
        <title>Sequencing the genomes of 1000 actinobacteria strains.</title>
        <authorList>
            <person name="Klenk H.-P."/>
        </authorList>
    </citation>
    <scope>NUCLEOTIDE SEQUENCE [LARGE SCALE GENOMIC DNA]</scope>
    <source>
        <strain evidence="3 4">DSM 45015</strain>
    </source>
</reference>
<dbReference type="Proteomes" id="UP000317422">
    <property type="component" value="Unassembled WGS sequence"/>
</dbReference>
<evidence type="ECO:0000256" key="2">
    <source>
        <dbReference type="SAM" id="Phobius"/>
    </source>
</evidence>
<dbReference type="SUPFAM" id="SSF103481">
    <property type="entry name" value="Multidrug resistance efflux transporter EmrE"/>
    <property type="match status" value="2"/>
</dbReference>
<keyword evidence="2" id="KW-0472">Membrane</keyword>
<feature type="transmembrane region" description="Helical" evidence="2">
    <location>
        <begin position="164"/>
        <end position="187"/>
    </location>
</feature>
<organism evidence="3 4">
    <name type="scientific">Haloactinospora alba</name>
    <dbReference type="NCBI Taxonomy" id="405555"/>
    <lineage>
        <taxon>Bacteria</taxon>
        <taxon>Bacillati</taxon>
        <taxon>Actinomycetota</taxon>
        <taxon>Actinomycetes</taxon>
        <taxon>Streptosporangiales</taxon>
        <taxon>Nocardiopsidaceae</taxon>
        <taxon>Haloactinospora</taxon>
    </lineage>
</organism>
<name>A0A543NE96_9ACTN</name>
<protein>
    <recommendedName>
        <fullName evidence="5">Magnesium transporter NIPA</fullName>
    </recommendedName>
</protein>
<feature type="transmembrane region" description="Helical" evidence="2">
    <location>
        <begin position="193"/>
        <end position="211"/>
    </location>
</feature>
<evidence type="ECO:0000313" key="3">
    <source>
        <dbReference type="EMBL" id="TQN30161.1"/>
    </source>
</evidence>
<dbReference type="OrthoDB" id="4571836at2"/>
<feature type="transmembrane region" description="Helical" evidence="2">
    <location>
        <begin position="223"/>
        <end position="243"/>
    </location>
</feature>
<dbReference type="InterPro" id="IPR037185">
    <property type="entry name" value="EmrE-like"/>
</dbReference>
<evidence type="ECO:0008006" key="5">
    <source>
        <dbReference type="Google" id="ProtNLM"/>
    </source>
</evidence>
<dbReference type="PANTHER" id="PTHR40761:SF1">
    <property type="entry name" value="CONSERVED INTEGRAL MEMBRANE ALANINE VALINE AND LEUCINE RICH PROTEIN-RELATED"/>
    <property type="match status" value="1"/>
</dbReference>
<dbReference type="PANTHER" id="PTHR40761">
    <property type="entry name" value="CONSERVED INTEGRAL MEMBRANE ALANINE VALINE AND LEUCINE RICH PROTEIN-RELATED"/>
    <property type="match status" value="1"/>
</dbReference>